<dbReference type="Proteomes" id="UP001157125">
    <property type="component" value="Unassembled WGS sequence"/>
</dbReference>
<dbReference type="EMBL" id="BSUN01000001">
    <property type="protein sequence ID" value="GMA34461.1"/>
    <property type="molecule type" value="Genomic_DNA"/>
</dbReference>
<organism evidence="1 2">
    <name type="scientific">Demequina litorisediminis</name>
    <dbReference type="NCBI Taxonomy" id="1849022"/>
    <lineage>
        <taxon>Bacteria</taxon>
        <taxon>Bacillati</taxon>
        <taxon>Actinomycetota</taxon>
        <taxon>Actinomycetes</taxon>
        <taxon>Micrococcales</taxon>
        <taxon>Demequinaceae</taxon>
        <taxon>Demequina</taxon>
    </lineage>
</organism>
<sequence>MWWTRLGSAAHVGERDLVLLDALKNAAAGAARDVPEAADHLDAALVGGRLLSHPRHEVVHVVRDAGEETIEDLLLGLEVVVQGGLRDPQVLGNLAQRGLVVAVGGEALESDLLDALARVSTPARRGLGHHGCLLRALVALSRKSR</sequence>
<evidence type="ECO:0000313" key="2">
    <source>
        <dbReference type="Proteomes" id="UP001157125"/>
    </source>
</evidence>
<name>A0ABQ6IAH4_9MICO</name>
<accession>A0ABQ6IAH4</accession>
<proteinExistence type="predicted"/>
<comment type="caution">
    <text evidence="1">The sequence shown here is derived from an EMBL/GenBank/DDBJ whole genome shotgun (WGS) entry which is preliminary data.</text>
</comment>
<evidence type="ECO:0000313" key="1">
    <source>
        <dbReference type="EMBL" id="GMA34461.1"/>
    </source>
</evidence>
<reference evidence="2" key="1">
    <citation type="journal article" date="2019" name="Int. J. Syst. Evol. Microbiol.">
        <title>The Global Catalogue of Microorganisms (GCM) 10K type strain sequencing project: providing services to taxonomists for standard genome sequencing and annotation.</title>
        <authorList>
            <consortium name="The Broad Institute Genomics Platform"/>
            <consortium name="The Broad Institute Genome Sequencing Center for Infectious Disease"/>
            <person name="Wu L."/>
            <person name="Ma J."/>
        </authorList>
    </citation>
    <scope>NUCLEOTIDE SEQUENCE [LARGE SCALE GENOMIC DNA]</scope>
    <source>
        <strain evidence="2">NBRC 112299</strain>
    </source>
</reference>
<protein>
    <submittedName>
        <fullName evidence="1">Uncharacterized protein</fullName>
    </submittedName>
</protein>
<keyword evidence="2" id="KW-1185">Reference proteome</keyword>
<gene>
    <name evidence="1" type="ORF">GCM10025876_06650</name>
</gene>